<feature type="transmembrane region" description="Helical" evidence="1">
    <location>
        <begin position="75"/>
        <end position="99"/>
    </location>
</feature>
<feature type="transmembrane region" description="Helical" evidence="1">
    <location>
        <begin position="120"/>
        <end position="147"/>
    </location>
</feature>
<name>A0A371J2G2_9FIRM</name>
<dbReference type="EMBL" id="NOJY02000019">
    <property type="protein sequence ID" value="RDY26846.1"/>
    <property type="molecule type" value="Genomic_DNA"/>
</dbReference>
<organism evidence="2 3">
    <name type="scientific">Romboutsia weinsteinii</name>
    <dbReference type="NCBI Taxonomy" id="2020949"/>
    <lineage>
        <taxon>Bacteria</taxon>
        <taxon>Bacillati</taxon>
        <taxon>Bacillota</taxon>
        <taxon>Clostridia</taxon>
        <taxon>Peptostreptococcales</taxon>
        <taxon>Peptostreptococcaceae</taxon>
        <taxon>Romboutsia</taxon>
    </lineage>
</organism>
<gene>
    <name evidence="2" type="ORF">CHL78_011645</name>
</gene>
<feature type="transmembrane region" description="Helical" evidence="1">
    <location>
        <begin position="185"/>
        <end position="209"/>
    </location>
</feature>
<dbReference type="RefSeq" id="WP_094366742.1">
    <property type="nucleotide sequence ID" value="NZ_NOJY02000019.1"/>
</dbReference>
<accession>A0A371J2G2</accession>
<keyword evidence="1" id="KW-0472">Membrane</keyword>
<keyword evidence="1" id="KW-0812">Transmembrane</keyword>
<feature type="transmembrane region" description="Helical" evidence="1">
    <location>
        <begin position="251"/>
        <end position="269"/>
    </location>
</feature>
<dbReference type="OrthoDB" id="1751619at2"/>
<comment type="caution">
    <text evidence="2">The sequence shown here is derived from an EMBL/GenBank/DDBJ whole genome shotgun (WGS) entry which is preliminary data.</text>
</comment>
<evidence type="ECO:0000256" key="1">
    <source>
        <dbReference type="SAM" id="Phobius"/>
    </source>
</evidence>
<proteinExistence type="predicted"/>
<feature type="transmembrane region" description="Helical" evidence="1">
    <location>
        <begin position="216"/>
        <end position="239"/>
    </location>
</feature>
<evidence type="ECO:0000313" key="2">
    <source>
        <dbReference type="EMBL" id="RDY26846.1"/>
    </source>
</evidence>
<keyword evidence="1" id="KW-1133">Transmembrane helix</keyword>
<reference evidence="2 3" key="1">
    <citation type="journal article" date="2017" name="Genome Announc.">
        <title>Draft Genome Sequence of Romboutsia weinsteinii sp. nov. Strain CCRI-19649(T) Isolated from Surface Water.</title>
        <authorList>
            <person name="Maheux A.F."/>
            <person name="Boudreau D.K."/>
            <person name="Berube E."/>
            <person name="Boissinot M."/>
            <person name="Cantin P."/>
            <person name="Raymond F."/>
            <person name="Corbeil J."/>
            <person name="Omar R.F."/>
            <person name="Bergeron M.G."/>
        </authorList>
    </citation>
    <scope>NUCLEOTIDE SEQUENCE [LARGE SCALE GENOMIC DNA]</scope>
    <source>
        <strain evidence="2 3">CCRI-19649</strain>
    </source>
</reference>
<dbReference type="AlphaFoldDB" id="A0A371J2G2"/>
<dbReference type="Proteomes" id="UP000215694">
    <property type="component" value="Unassembled WGS sequence"/>
</dbReference>
<evidence type="ECO:0000313" key="3">
    <source>
        <dbReference type="Proteomes" id="UP000215694"/>
    </source>
</evidence>
<protein>
    <submittedName>
        <fullName evidence="2">Uncharacterized protein</fullName>
    </submittedName>
</protein>
<feature type="transmembrane region" description="Helical" evidence="1">
    <location>
        <begin position="18"/>
        <end position="39"/>
    </location>
</feature>
<keyword evidence="3" id="KW-1185">Reference proteome</keyword>
<sequence>MNNILTLYDMEFKRIYKIFFACLGLLLVANIGATVLSMYNVVRSIALQEGVNKSLDILRGSKGLTYVYHYLINELASMTTFTFAIAILMCLGYALVIWYRDYYSKNKTIAALFMLPQPRFNIYISKLLLIVTLIFLVISFQVLFWFIDLSILKIVLNINNKGFTDVFSTILYNNITLMKLISPSISTFIMIDFLGVILAVVVIFTGVLIQRSYKKLGVFLGIIYIGAVIMLYIFLSGYYGIYTDILLKVHLAYYAVIFAGSMYLSNKLLNKKVYL</sequence>